<organism evidence="1 2">
    <name type="scientific">Heterodera trifolii</name>
    <dbReference type="NCBI Taxonomy" id="157864"/>
    <lineage>
        <taxon>Eukaryota</taxon>
        <taxon>Metazoa</taxon>
        <taxon>Ecdysozoa</taxon>
        <taxon>Nematoda</taxon>
        <taxon>Chromadorea</taxon>
        <taxon>Rhabditida</taxon>
        <taxon>Tylenchina</taxon>
        <taxon>Tylenchomorpha</taxon>
        <taxon>Tylenchoidea</taxon>
        <taxon>Heteroderidae</taxon>
        <taxon>Heteroderinae</taxon>
        <taxon>Heterodera</taxon>
    </lineage>
</organism>
<evidence type="ECO:0000313" key="2">
    <source>
        <dbReference type="Proteomes" id="UP001620626"/>
    </source>
</evidence>
<evidence type="ECO:0000313" key="1">
    <source>
        <dbReference type="EMBL" id="KAL3122705.1"/>
    </source>
</evidence>
<comment type="caution">
    <text evidence="1">The sequence shown here is derived from an EMBL/GenBank/DDBJ whole genome shotgun (WGS) entry which is preliminary data.</text>
</comment>
<proteinExistence type="predicted"/>
<dbReference type="AlphaFoldDB" id="A0ABD2M5A9"/>
<keyword evidence="2" id="KW-1185">Reference proteome</keyword>
<dbReference type="Proteomes" id="UP001620626">
    <property type="component" value="Unassembled WGS sequence"/>
</dbReference>
<gene>
    <name evidence="1" type="ORF">niasHT_009602</name>
</gene>
<dbReference type="EMBL" id="JBICBT010000130">
    <property type="protein sequence ID" value="KAL3122705.1"/>
    <property type="molecule type" value="Genomic_DNA"/>
</dbReference>
<reference evidence="1 2" key="1">
    <citation type="submission" date="2024-10" db="EMBL/GenBank/DDBJ databases">
        <authorList>
            <person name="Kim D."/>
        </authorList>
    </citation>
    <scope>NUCLEOTIDE SEQUENCE [LARGE SCALE GENOMIC DNA]</scope>
    <source>
        <strain evidence="1">BH-2024</strain>
    </source>
</reference>
<accession>A0ABD2M5A9</accession>
<sequence length="174" mass="19647">MQLSSSKSYSGEKLRVCVDHWKWCRCLSPPQKVGFSSTEMAINAPRIRLDGTIEVAFDKCQWVVADHVCHFAMCMNNVIEHTTCPYADSQLRIKPTAIHALQRSYRTEQTDRDAFRVPRGTIAGAGLRQHTVTMSLDLRFVSPIGGGHESAVCCRGYSERSGWGWTADKKLRRK</sequence>
<name>A0ABD2M5A9_9BILA</name>
<protein>
    <submittedName>
        <fullName evidence="1">Uncharacterized protein</fullName>
    </submittedName>
</protein>